<organism evidence="1 2">
    <name type="scientific">Sarcoptes scabiei</name>
    <name type="common">Itch mite</name>
    <name type="synonym">Acarus scabiei</name>
    <dbReference type="NCBI Taxonomy" id="52283"/>
    <lineage>
        <taxon>Eukaryota</taxon>
        <taxon>Metazoa</taxon>
        <taxon>Ecdysozoa</taxon>
        <taxon>Arthropoda</taxon>
        <taxon>Chelicerata</taxon>
        <taxon>Arachnida</taxon>
        <taxon>Acari</taxon>
        <taxon>Acariformes</taxon>
        <taxon>Sarcoptiformes</taxon>
        <taxon>Astigmata</taxon>
        <taxon>Psoroptidia</taxon>
        <taxon>Sarcoptoidea</taxon>
        <taxon>Sarcoptidae</taxon>
        <taxon>Sarcoptinae</taxon>
        <taxon>Sarcoptes</taxon>
    </lineage>
</organism>
<gene>
    <name evidence="1" type="ORF">QR98_0072570</name>
</gene>
<reference evidence="1 2" key="1">
    <citation type="journal article" date="2015" name="Parasit. Vectors">
        <title>Draft genome of the scabies mite.</title>
        <authorList>
            <person name="Rider S.D.Jr."/>
            <person name="Morgan M.S."/>
            <person name="Arlian L.G."/>
        </authorList>
    </citation>
    <scope>NUCLEOTIDE SEQUENCE [LARGE SCALE GENOMIC DNA]</scope>
    <source>
        <strain evidence="1">Arlian Lab</strain>
    </source>
</reference>
<dbReference type="SUPFAM" id="SSF143100">
    <property type="entry name" value="TTHA1013/TTHA0281-like"/>
    <property type="match status" value="1"/>
</dbReference>
<dbReference type="AlphaFoldDB" id="A0A132ACT9"/>
<sequence>MKTVTITTWRDGDWWIATSDDIEGFATQVRRLDQLPEAARDIAELTDDVDDADQCTFVINVD</sequence>
<feature type="non-terminal residue" evidence="1">
    <location>
        <position position="62"/>
    </location>
</feature>
<proteinExistence type="predicted"/>
<evidence type="ECO:0000313" key="1">
    <source>
        <dbReference type="EMBL" id="KPM08733.1"/>
    </source>
</evidence>
<dbReference type="Proteomes" id="UP000616769">
    <property type="component" value="Unassembled WGS sequence"/>
</dbReference>
<accession>A0A132ACT9</accession>
<comment type="caution">
    <text evidence="1">The sequence shown here is derived from an EMBL/GenBank/DDBJ whole genome shotgun (WGS) entry which is preliminary data.</text>
</comment>
<dbReference type="InterPro" id="IPR035069">
    <property type="entry name" value="TTHA1013/TTHA0281-like"/>
</dbReference>
<evidence type="ECO:0000313" key="2">
    <source>
        <dbReference type="Proteomes" id="UP000616769"/>
    </source>
</evidence>
<name>A0A132ACT9_SARSC</name>
<dbReference type="VEuPathDB" id="VectorBase:SSCA003654"/>
<protein>
    <submittedName>
        <fullName evidence="1">Uncharacterized protein</fullName>
    </submittedName>
</protein>
<dbReference type="EMBL" id="JXLN01012671">
    <property type="protein sequence ID" value="KPM08733.1"/>
    <property type="molecule type" value="Genomic_DNA"/>
</dbReference>